<accession>A0A813HLT5</accession>
<name>A0A813HLT5_POLGL</name>
<dbReference type="Proteomes" id="UP000654075">
    <property type="component" value="Unassembled WGS sequence"/>
</dbReference>
<dbReference type="AlphaFoldDB" id="A0A813HLT5"/>
<comment type="caution">
    <text evidence="2">The sequence shown here is derived from an EMBL/GenBank/DDBJ whole genome shotgun (WGS) entry which is preliminary data.</text>
</comment>
<reference evidence="2" key="1">
    <citation type="submission" date="2021-02" db="EMBL/GenBank/DDBJ databases">
        <authorList>
            <person name="Dougan E. K."/>
            <person name="Rhodes N."/>
            <person name="Thang M."/>
            <person name="Chan C."/>
        </authorList>
    </citation>
    <scope>NUCLEOTIDE SEQUENCE</scope>
</reference>
<feature type="non-terminal residue" evidence="2">
    <location>
        <position position="89"/>
    </location>
</feature>
<organism evidence="2 3">
    <name type="scientific">Polarella glacialis</name>
    <name type="common">Dinoflagellate</name>
    <dbReference type="NCBI Taxonomy" id="89957"/>
    <lineage>
        <taxon>Eukaryota</taxon>
        <taxon>Sar</taxon>
        <taxon>Alveolata</taxon>
        <taxon>Dinophyceae</taxon>
        <taxon>Suessiales</taxon>
        <taxon>Suessiaceae</taxon>
        <taxon>Polarella</taxon>
    </lineage>
</organism>
<keyword evidence="3" id="KW-1185">Reference proteome</keyword>
<gene>
    <name evidence="2" type="ORF">PGLA1383_LOCUS53600</name>
</gene>
<evidence type="ECO:0000313" key="3">
    <source>
        <dbReference type="Proteomes" id="UP000654075"/>
    </source>
</evidence>
<protein>
    <submittedName>
        <fullName evidence="2">Uncharacterized protein</fullName>
    </submittedName>
</protein>
<dbReference type="EMBL" id="CAJNNV010031953">
    <property type="protein sequence ID" value="CAE8638420.1"/>
    <property type="molecule type" value="Genomic_DNA"/>
</dbReference>
<evidence type="ECO:0000256" key="1">
    <source>
        <dbReference type="SAM" id="MobiDB-lite"/>
    </source>
</evidence>
<proteinExistence type="predicted"/>
<feature type="region of interest" description="Disordered" evidence="1">
    <location>
        <begin position="1"/>
        <end position="70"/>
    </location>
</feature>
<evidence type="ECO:0000313" key="2">
    <source>
        <dbReference type="EMBL" id="CAE8638420.1"/>
    </source>
</evidence>
<sequence length="89" mass="9589">EESEPLPHPLLHLDAGPSADAPGRRLLQEAGGVGRRRERPSSPTTPSRRDGRSRRQVLPKPGPLRASNGCNLHHQSLSLAKLTYGLTVG</sequence>